<organism evidence="1">
    <name type="scientific">Lepeophtheirus salmonis</name>
    <name type="common">Salmon louse</name>
    <name type="synonym">Caligus salmonis</name>
    <dbReference type="NCBI Taxonomy" id="72036"/>
    <lineage>
        <taxon>Eukaryota</taxon>
        <taxon>Metazoa</taxon>
        <taxon>Ecdysozoa</taxon>
        <taxon>Arthropoda</taxon>
        <taxon>Crustacea</taxon>
        <taxon>Multicrustacea</taxon>
        <taxon>Hexanauplia</taxon>
        <taxon>Copepoda</taxon>
        <taxon>Siphonostomatoida</taxon>
        <taxon>Caligidae</taxon>
        <taxon>Lepeophtheirus</taxon>
    </lineage>
</organism>
<reference evidence="1" key="1">
    <citation type="submission" date="2014-05" db="EMBL/GenBank/DDBJ databases">
        <authorList>
            <person name="Chronopoulou M."/>
        </authorList>
    </citation>
    <scope>NUCLEOTIDE SEQUENCE</scope>
    <source>
        <tissue evidence="1">Whole organism</tissue>
    </source>
</reference>
<dbReference type="AlphaFoldDB" id="A0A0K2TPB7"/>
<sequence length="189" mass="21504">MKRDTSSKVRNPNPRSAKILSSIVEPFGFMDVGCEMNNLEHTFFTTDKNNKSVSSRIDLLITKSFLSDAVKAYNVIITKLLDHNAVQMGMDPQSKEIQNKKKWVLNSNIMNDPEIDDRIRCIIEDVSTRIWNSEKIFLLVKSMLMRIKGICRRAGAIYAKRQQQAMKIIESISKTILLKSKKDGAGPNL</sequence>
<evidence type="ECO:0000313" key="1">
    <source>
        <dbReference type="EMBL" id="CDW27829.1"/>
    </source>
</evidence>
<dbReference type="InterPro" id="IPR036691">
    <property type="entry name" value="Endo/exonu/phosph_ase_sf"/>
</dbReference>
<accession>A0A0K2TPB7</accession>
<dbReference type="Gene3D" id="3.60.10.10">
    <property type="entry name" value="Endonuclease/exonuclease/phosphatase"/>
    <property type="match status" value="1"/>
</dbReference>
<proteinExistence type="predicted"/>
<protein>
    <submittedName>
        <fullName evidence="1">Uncharacterized protein</fullName>
    </submittedName>
</protein>
<name>A0A0K2TPB7_LEPSM</name>
<dbReference type="EMBL" id="HACA01010468">
    <property type="protein sequence ID" value="CDW27829.1"/>
    <property type="molecule type" value="Transcribed_RNA"/>
</dbReference>